<organism evidence="1 2">
    <name type="scientific">Pistacia atlantica</name>
    <dbReference type="NCBI Taxonomy" id="434234"/>
    <lineage>
        <taxon>Eukaryota</taxon>
        <taxon>Viridiplantae</taxon>
        <taxon>Streptophyta</taxon>
        <taxon>Embryophyta</taxon>
        <taxon>Tracheophyta</taxon>
        <taxon>Spermatophyta</taxon>
        <taxon>Magnoliopsida</taxon>
        <taxon>eudicotyledons</taxon>
        <taxon>Gunneridae</taxon>
        <taxon>Pentapetalae</taxon>
        <taxon>rosids</taxon>
        <taxon>malvids</taxon>
        <taxon>Sapindales</taxon>
        <taxon>Anacardiaceae</taxon>
        <taxon>Pistacia</taxon>
    </lineage>
</organism>
<evidence type="ECO:0000313" key="2">
    <source>
        <dbReference type="Proteomes" id="UP001164250"/>
    </source>
</evidence>
<dbReference type="EMBL" id="CM047908">
    <property type="protein sequence ID" value="KAJ0081389.1"/>
    <property type="molecule type" value="Genomic_DNA"/>
</dbReference>
<evidence type="ECO:0000313" key="1">
    <source>
        <dbReference type="EMBL" id="KAJ0081389.1"/>
    </source>
</evidence>
<sequence length="58" mass="6908">MLASSVHFTWFQFTWFSTELKLISWCSLILPKNLLLQYLSIFFFFLPGNLLCSIKLIF</sequence>
<protein>
    <submittedName>
        <fullName evidence="1">Uncharacterized protein</fullName>
    </submittedName>
</protein>
<comment type="caution">
    <text evidence="1">The sequence shown here is derived from an EMBL/GenBank/DDBJ whole genome shotgun (WGS) entry which is preliminary data.</text>
</comment>
<dbReference type="Proteomes" id="UP001164250">
    <property type="component" value="Chromosome 12"/>
</dbReference>
<proteinExistence type="predicted"/>
<reference evidence="2" key="1">
    <citation type="journal article" date="2023" name="G3 (Bethesda)">
        <title>Genome assembly and association tests identify interacting loci associated with vigor, precocity, and sex in interspecific pistachio rootstocks.</title>
        <authorList>
            <person name="Palmer W."/>
            <person name="Jacygrad E."/>
            <person name="Sagayaradj S."/>
            <person name="Cavanaugh K."/>
            <person name="Han R."/>
            <person name="Bertier L."/>
            <person name="Beede B."/>
            <person name="Kafkas S."/>
            <person name="Golino D."/>
            <person name="Preece J."/>
            <person name="Michelmore R."/>
        </authorList>
    </citation>
    <scope>NUCLEOTIDE SEQUENCE [LARGE SCALE GENOMIC DNA]</scope>
</reference>
<gene>
    <name evidence="1" type="ORF">Patl1_10282</name>
</gene>
<name>A0ACC1A590_9ROSI</name>
<keyword evidence="2" id="KW-1185">Reference proteome</keyword>
<accession>A0ACC1A590</accession>